<proteinExistence type="predicted"/>
<evidence type="ECO:0000313" key="4">
    <source>
        <dbReference type="Proteomes" id="UP001592531"/>
    </source>
</evidence>
<dbReference type="RefSeq" id="WP_380543435.1">
    <property type="nucleotide sequence ID" value="NZ_JBHFAB010000032.1"/>
</dbReference>
<dbReference type="InterPro" id="IPR025295">
    <property type="entry name" value="eCIS_core_dom"/>
</dbReference>
<keyword evidence="4" id="KW-1185">Reference proteome</keyword>
<feature type="domain" description="eCIS core" evidence="2">
    <location>
        <begin position="67"/>
        <end position="136"/>
    </location>
</feature>
<feature type="region of interest" description="Disordered" evidence="1">
    <location>
        <begin position="1"/>
        <end position="26"/>
    </location>
</feature>
<evidence type="ECO:0000256" key="1">
    <source>
        <dbReference type="SAM" id="MobiDB-lite"/>
    </source>
</evidence>
<dbReference type="Proteomes" id="UP001592531">
    <property type="component" value="Unassembled WGS sequence"/>
</dbReference>
<evidence type="ECO:0000313" key="3">
    <source>
        <dbReference type="EMBL" id="MFC1421036.1"/>
    </source>
</evidence>
<sequence>MRALRQGYGRTADSGSGESAGRPAAAPLSGAWIQRIQHAAAPRTDAADHAQVQRAALELGINSPAEPLEQGLRTEMEQRFGGADFSGALVHKGPQARESAAVLEAKAFTSGPHIVVGGELTKKDWAHELAHFEDQQLGPVPGTDNGAGVSMSSSDDSGERHAEHKADQVMGGPAPVQRSAAVPDRDDRSPSGQGPTVQRLHVIKAGSAEYPTKHPDSEDFFVGQEKNKERSWFDERSASAPPKPHLVYKGEVDLAVSDAFDLAVEHAGAGQEPKTFFATDKQFSDSVKKLPGAHKGRGLSLSKTGRYLTIDGAGRKVTLYEIEPKFRKEKGGDKTKGLDVLVPQRCNEMLGLVTGKYAMARAADSQYWDVLEKFLVRLEPEGGWKGKFQEAMARGGEGDSQSYLEITYAMSGRFQHLVQQDAAKAEAVLKELGINKHAPTPNVGDGMTTMAQPDANQAESMADSVPFHFGGAIAKSGKDYITMENYYREQHEDSVSTISRNDPLWYFRMYGQEAGRTWHEGWTGGGTTFLGATITLTLRR</sequence>
<evidence type="ECO:0000259" key="2">
    <source>
        <dbReference type="Pfam" id="PF13699"/>
    </source>
</evidence>
<reference evidence="3 4" key="1">
    <citation type="submission" date="2024-09" db="EMBL/GenBank/DDBJ databases">
        <authorList>
            <person name="Lee S.D."/>
        </authorList>
    </citation>
    <scope>NUCLEOTIDE SEQUENCE [LARGE SCALE GENOMIC DNA]</scope>
    <source>
        <strain evidence="3 4">N8-3</strain>
    </source>
</reference>
<comment type="caution">
    <text evidence="3">The sequence shown here is derived from an EMBL/GenBank/DDBJ whole genome shotgun (WGS) entry which is preliminary data.</text>
</comment>
<dbReference type="EMBL" id="JBHFAB010000032">
    <property type="protein sequence ID" value="MFC1421036.1"/>
    <property type="molecule type" value="Genomic_DNA"/>
</dbReference>
<gene>
    <name evidence="3" type="ORF">ACEZDE_30990</name>
</gene>
<organism evidence="3 4">
    <name type="scientific">Streptacidiphilus cavernicola</name>
    <dbReference type="NCBI Taxonomy" id="3342716"/>
    <lineage>
        <taxon>Bacteria</taxon>
        <taxon>Bacillati</taxon>
        <taxon>Actinomycetota</taxon>
        <taxon>Actinomycetes</taxon>
        <taxon>Kitasatosporales</taxon>
        <taxon>Streptomycetaceae</taxon>
        <taxon>Streptacidiphilus</taxon>
    </lineage>
</organism>
<feature type="compositionally biased region" description="Basic and acidic residues" evidence="1">
    <location>
        <begin position="157"/>
        <end position="167"/>
    </location>
</feature>
<accession>A0ABV6W4X1</accession>
<dbReference type="Pfam" id="PF13699">
    <property type="entry name" value="eCIS_core"/>
    <property type="match status" value="1"/>
</dbReference>
<feature type="region of interest" description="Disordered" evidence="1">
    <location>
        <begin position="133"/>
        <end position="200"/>
    </location>
</feature>
<protein>
    <submittedName>
        <fullName evidence="3">DUF4157 domain-containing protein</fullName>
    </submittedName>
</protein>
<name>A0ABV6W4X1_9ACTN</name>